<name>A0ABW5NUZ0_9FLAO</name>
<gene>
    <name evidence="2" type="ORF">ACFSR3_12785</name>
</gene>
<reference evidence="3" key="1">
    <citation type="journal article" date="2019" name="Int. J. Syst. Evol. Microbiol.">
        <title>The Global Catalogue of Microorganisms (GCM) 10K type strain sequencing project: providing services to taxonomists for standard genome sequencing and annotation.</title>
        <authorList>
            <consortium name="The Broad Institute Genomics Platform"/>
            <consortium name="The Broad Institute Genome Sequencing Center for Infectious Disease"/>
            <person name="Wu L."/>
            <person name="Ma J."/>
        </authorList>
    </citation>
    <scope>NUCLEOTIDE SEQUENCE [LARGE SCALE GENOMIC DNA]</scope>
    <source>
        <strain evidence="3">KCTC 42107</strain>
    </source>
</reference>
<keyword evidence="1" id="KW-0732">Signal</keyword>
<feature type="chain" id="PRO_5047384291" description="DUF5666 domain-containing protein" evidence="1">
    <location>
        <begin position="25"/>
        <end position="133"/>
    </location>
</feature>
<sequence length="133" mass="14140">MKIKFLSIAFVAAAILTVSCNKKAEGTTTAEPAVQEVVDTVSVPAPAAEPVTEHIDNDIIEVTGKVTEINQGKDGYTAKITTAKGSNFAATISIPNLDDPKQYRTVKVGDNITVKGVVTNLESDVLIRVKELK</sequence>
<keyword evidence="3" id="KW-1185">Reference proteome</keyword>
<protein>
    <recommendedName>
        <fullName evidence="4">DUF5666 domain-containing protein</fullName>
    </recommendedName>
</protein>
<evidence type="ECO:0000313" key="2">
    <source>
        <dbReference type="EMBL" id="MFD2602937.1"/>
    </source>
</evidence>
<accession>A0ABW5NUZ0</accession>
<proteinExistence type="predicted"/>
<organism evidence="2 3">
    <name type="scientific">Flavobacterium suzhouense</name>
    <dbReference type="NCBI Taxonomy" id="1529638"/>
    <lineage>
        <taxon>Bacteria</taxon>
        <taxon>Pseudomonadati</taxon>
        <taxon>Bacteroidota</taxon>
        <taxon>Flavobacteriia</taxon>
        <taxon>Flavobacteriales</taxon>
        <taxon>Flavobacteriaceae</taxon>
        <taxon>Flavobacterium</taxon>
    </lineage>
</organism>
<comment type="caution">
    <text evidence="2">The sequence shown here is derived from an EMBL/GenBank/DDBJ whole genome shotgun (WGS) entry which is preliminary data.</text>
</comment>
<dbReference type="PROSITE" id="PS51257">
    <property type="entry name" value="PROKAR_LIPOPROTEIN"/>
    <property type="match status" value="1"/>
</dbReference>
<dbReference type="EMBL" id="JBHUMD010000026">
    <property type="protein sequence ID" value="MFD2602937.1"/>
    <property type="molecule type" value="Genomic_DNA"/>
</dbReference>
<evidence type="ECO:0000256" key="1">
    <source>
        <dbReference type="SAM" id="SignalP"/>
    </source>
</evidence>
<feature type="signal peptide" evidence="1">
    <location>
        <begin position="1"/>
        <end position="24"/>
    </location>
</feature>
<evidence type="ECO:0000313" key="3">
    <source>
        <dbReference type="Proteomes" id="UP001597480"/>
    </source>
</evidence>
<evidence type="ECO:0008006" key="4">
    <source>
        <dbReference type="Google" id="ProtNLM"/>
    </source>
</evidence>
<dbReference type="Proteomes" id="UP001597480">
    <property type="component" value="Unassembled WGS sequence"/>
</dbReference>
<dbReference type="RefSeq" id="WP_379821440.1">
    <property type="nucleotide sequence ID" value="NZ_JBHUMD010000026.1"/>
</dbReference>